<feature type="chain" id="PRO_5047521963" description="Peptide N-acetyl-beta-D-glucosaminyl asparaginase amidase A N-terminal domain-containing protein" evidence="1">
    <location>
        <begin position="22"/>
        <end position="603"/>
    </location>
</feature>
<gene>
    <name evidence="3" type="ORF">RD792_006254</name>
</gene>
<evidence type="ECO:0000259" key="2">
    <source>
        <dbReference type="Pfam" id="PF12222"/>
    </source>
</evidence>
<keyword evidence="1" id="KW-0732">Signal</keyword>
<dbReference type="InterPro" id="IPR056948">
    <property type="entry name" value="PNGaseA_N"/>
</dbReference>
<dbReference type="InterPro" id="IPR021102">
    <property type="entry name" value="PNGase_A"/>
</dbReference>
<name>A0ABR0DCF7_9LAMI</name>
<dbReference type="Pfam" id="PF25156">
    <property type="entry name" value="PNGase_A_C"/>
    <property type="match status" value="1"/>
</dbReference>
<dbReference type="PANTHER" id="PTHR31104">
    <property type="entry name" value="PEPTIDE-N4-(N-ACETYL-BETA-GLUCOSAMINYL)ASPARAGINE AMIDASE A PROTEIN"/>
    <property type="match status" value="1"/>
</dbReference>
<organism evidence="3 4">
    <name type="scientific">Penstemon davidsonii</name>
    <dbReference type="NCBI Taxonomy" id="160366"/>
    <lineage>
        <taxon>Eukaryota</taxon>
        <taxon>Viridiplantae</taxon>
        <taxon>Streptophyta</taxon>
        <taxon>Embryophyta</taxon>
        <taxon>Tracheophyta</taxon>
        <taxon>Spermatophyta</taxon>
        <taxon>Magnoliopsida</taxon>
        <taxon>eudicotyledons</taxon>
        <taxon>Gunneridae</taxon>
        <taxon>Pentapetalae</taxon>
        <taxon>asterids</taxon>
        <taxon>lamiids</taxon>
        <taxon>Lamiales</taxon>
        <taxon>Plantaginaceae</taxon>
        <taxon>Cheloneae</taxon>
        <taxon>Penstemon</taxon>
    </lineage>
</organism>
<reference evidence="3 4" key="1">
    <citation type="journal article" date="2023" name="bioRxiv">
        <title>Genome report: Whole genome sequence and annotation of Penstemon davidsonii.</title>
        <authorList>
            <person name="Ostevik K.L."/>
            <person name="Alabady M."/>
            <person name="Zhang M."/>
            <person name="Rausher M.D."/>
        </authorList>
    </citation>
    <scope>NUCLEOTIDE SEQUENCE [LARGE SCALE GENOMIC DNA]</scope>
    <source>
        <strain evidence="3">DNT005</strain>
        <tissue evidence="3">Whole leaf</tissue>
    </source>
</reference>
<dbReference type="Proteomes" id="UP001291926">
    <property type="component" value="Unassembled WGS sequence"/>
</dbReference>
<accession>A0ABR0DCF7</accession>
<sequence length="603" mass="68259">MSSILFSALLLLLHLHQPLSAAVNLHSRKPLFRSQPIFEPTSLLETPPTTFFEVTKPIPLPKTKPFSYLILQHEFSYTYGKPPVLSHYTPPPNFHSQKFSKIVLEWTATCKGRQFDRIFGIWLGGVEILRSCTAEPRATGIVWTVKKDITRYYSLLKSNQTLAVYLGNIVDSKYTGVYHVNVTFHFYPVEENSYVESDKGFGLGADLILPISRNEKLNDGLWFEIQNSTNVESKEFEIPQNVYRAVLEVYVSFHENDEFWFGNFPNEYISANNLTGFQGNGPFREVVVRLDDLVIGAVWPFTVIYTGGVNNFLWRPISGIGSFDLPTYDIEVTPFLGLILDGKIHKFGFGVTNALNVWYIDANLHLWLDKKSERTQVKLLKYNASPLSLSLLSKFTGFDGNFVTNVSRSIHSSGYVKSSHGVIKTKSIQEFKYSNVMVLGNEGNLQVFDQVIHFNGRVKTKRPSSSFESTKSLKKFRIHLDYNYANKGNGTFYSVANVTLGLDEKLKKTSDFGIFTSKIKNLQNGQGNMLLKGNLVVSGLGSTQQKYRYSGGNSCYFRNVRSSNYTILHDEESNTCTYHGQGPFSNRRPFLGDKFRGGKKGLM</sequence>
<protein>
    <recommendedName>
        <fullName evidence="2">Peptide N-acetyl-beta-D-glucosaminyl asparaginase amidase A N-terminal domain-containing protein</fullName>
    </recommendedName>
</protein>
<comment type="caution">
    <text evidence="3">The sequence shown here is derived from an EMBL/GenBank/DDBJ whole genome shotgun (WGS) entry which is preliminary data.</text>
</comment>
<dbReference type="EMBL" id="JAYDYQ010002152">
    <property type="protein sequence ID" value="KAK4486939.1"/>
    <property type="molecule type" value="Genomic_DNA"/>
</dbReference>
<evidence type="ECO:0000313" key="4">
    <source>
        <dbReference type="Proteomes" id="UP001291926"/>
    </source>
</evidence>
<keyword evidence="4" id="KW-1185">Reference proteome</keyword>
<feature type="signal peptide" evidence="1">
    <location>
        <begin position="1"/>
        <end position="21"/>
    </location>
</feature>
<evidence type="ECO:0000256" key="1">
    <source>
        <dbReference type="SAM" id="SignalP"/>
    </source>
</evidence>
<dbReference type="Pfam" id="PF12222">
    <property type="entry name" value="PNGaseA"/>
    <property type="match status" value="1"/>
</dbReference>
<evidence type="ECO:0000313" key="3">
    <source>
        <dbReference type="EMBL" id="KAK4486939.1"/>
    </source>
</evidence>
<feature type="domain" description="Peptide N-acetyl-beta-D-glucosaminyl asparaginase amidase A N-terminal" evidence="2">
    <location>
        <begin position="66"/>
        <end position="383"/>
    </location>
</feature>
<proteinExistence type="predicted"/>